<dbReference type="InterPro" id="IPR011333">
    <property type="entry name" value="SKP1/BTB/POZ_sf"/>
</dbReference>
<sequence length="367" mass="41088">MAANSNPKGHIWSSDAVCDIITTKTKLLDCRARGGFHAIIHRDLLSYFSTYYAALIEGGFAEAGTDNIKFDLDYAPATLLVTWLYTGSISRSAQYSDIFDLYLFADMTDLGALRKDIIDYLFKNSSSKGNPDLGDVTKVCATLTMSSGLVRWMVDRYSHHWAPYNTKRPEYTDAVAKHKDFFEQVDGSHANQFIYECRNTGVAGPGDPCCDVPVAVHCTCGCEQRIKRKRPQSCRYHEHATIDEWRACAGGAFDSADMAYLRGTTAAGPKIENRFVSCWRRISEDGENDQFNSDIRSTTPVIPGSRKLSKTSSRFKIEIEVLEYRAKGGFYAVVHEELICYPSPYYAAILRDSFSEASAKSFTIVEE</sequence>
<dbReference type="PROSITE" id="PS50097">
    <property type="entry name" value="BTB"/>
    <property type="match status" value="1"/>
</dbReference>
<dbReference type="AlphaFoldDB" id="A0A4T0B3E1"/>
<feature type="domain" description="BTB" evidence="1">
    <location>
        <begin position="18"/>
        <end position="93"/>
    </location>
</feature>
<proteinExistence type="predicted"/>
<evidence type="ECO:0000259" key="1">
    <source>
        <dbReference type="PROSITE" id="PS50097"/>
    </source>
</evidence>
<gene>
    <name evidence="3" type="ORF">D6C83_07432</name>
    <name evidence="2" type="ORF">D6C90_10199</name>
</gene>
<dbReference type="SUPFAM" id="SSF54695">
    <property type="entry name" value="POZ domain"/>
    <property type="match status" value="1"/>
</dbReference>
<dbReference type="EMBL" id="QZBN01001996">
    <property type="protein sequence ID" value="THZ14334.1"/>
    <property type="molecule type" value="Genomic_DNA"/>
</dbReference>
<dbReference type="Proteomes" id="UP000304947">
    <property type="component" value="Unassembled WGS sequence"/>
</dbReference>
<evidence type="ECO:0000313" key="3">
    <source>
        <dbReference type="EMBL" id="TIA28556.1"/>
    </source>
</evidence>
<evidence type="ECO:0000313" key="4">
    <source>
        <dbReference type="Proteomes" id="UP000304947"/>
    </source>
</evidence>
<accession>A0A4T0B3E1</accession>
<name>A0A4T0B3E1_AURPU</name>
<dbReference type="InterPro" id="IPR000210">
    <property type="entry name" value="BTB/POZ_dom"/>
</dbReference>
<dbReference type="Proteomes" id="UP000310121">
    <property type="component" value="Unassembled WGS sequence"/>
</dbReference>
<dbReference type="EMBL" id="QZBU01003154">
    <property type="protein sequence ID" value="TIA28556.1"/>
    <property type="molecule type" value="Genomic_DNA"/>
</dbReference>
<protein>
    <recommendedName>
        <fullName evidence="1">BTB domain-containing protein</fullName>
    </recommendedName>
</protein>
<dbReference type="CDD" id="cd18186">
    <property type="entry name" value="BTB_POZ_ZBTB_KLHL-like"/>
    <property type="match status" value="1"/>
</dbReference>
<comment type="caution">
    <text evidence="3">The sequence shown here is derived from an EMBL/GenBank/DDBJ whole genome shotgun (WGS) entry which is preliminary data.</text>
</comment>
<dbReference type="Gene3D" id="3.30.710.10">
    <property type="entry name" value="Potassium Channel Kv1.1, Chain A"/>
    <property type="match status" value="1"/>
</dbReference>
<evidence type="ECO:0000313" key="5">
    <source>
        <dbReference type="Proteomes" id="UP000310121"/>
    </source>
</evidence>
<organism evidence="3 4">
    <name type="scientific">Aureobasidium pullulans</name>
    <name type="common">Black yeast</name>
    <name type="synonym">Pullularia pullulans</name>
    <dbReference type="NCBI Taxonomy" id="5580"/>
    <lineage>
        <taxon>Eukaryota</taxon>
        <taxon>Fungi</taxon>
        <taxon>Dikarya</taxon>
        <taxon>Ascomycota</taxon>
        <taxon>Pezizomycotina</taxon>
        <taxon>Dothideomycetes</taxon>
        <taxon>Dothideomycetidae</taxon>
        <taxon>Dothideales</taxon>
        <taxon>Saccotheciaceae</taxon>
        <taxon>Aureobasidium</taxon>
    </lineage>
</organism>
<reference evidence="4 5" key="1">
    <citation type="submission" date="2018-10" db="EMBL/GenBank/DDBJ databases">
        <title>Fifty Aureobasidium pullulans genomes reveal a recombining polyextremotolerant generalist.</title>
        <authorList>
            <person name="Gostincar C."/>
            <person name="Turk M."/>
            <person name="Zajc J."/>
            <person name="Gunde-Cimerman N."/>
        </authorList>
    </citation>
    <scope>NUCLEOTIDE SEQUENCE [LARGE SCALE GENOMIC DNA]</scope>
    <source>
        <strain evidence="3 4">EXF-3380</strain>
        <strain evidence="2 5">EXF-3844</strain>
    </source>
</reference>
<evidence type="ECO:0000313" key="2">
    <source>
        <dbReference type="EMBL" id="THZ14334.1"/>
    </source>
</evidence>